<feature type="domain" description="HTH cro/C1-type" evidence="1">
    <location>
        <begin position="10"/>
        <end position="65"/>
    </location>
</feature>
<dbReference type="InterPro" id="IPR010982">
    <property type="entry name" value="Lambda_DNA-bd_dom_sf"/>
</dbReference>
<keyword evidence="3" id="KW-1185">Reference proteome</keyword>
<dbReference type="PROSITE" id="PS50943">
    <property type="entry name" value="HTH_CROC1"/>
    <property type="match status" value="1"/>
</dbReference>
<dbReference type="SUPFAM" id="SSF47413">
    <property type="entry name" value="lambda repressor-like DNA-binding domains"/>
    <property type="match status" value="1"/>
</dbReference>
<dbReference type="STRING" id="1400863.BN873_310012"/>
<proteinExistence type="predicted"/>
<accession>W6MD54</accession>
<dbReference type="SMART" id="SM00530">
    <property type="entry name" value="HTH_XRE"/>
    <property type="match status" value="1"/>
</dbReference>
<dbReference type="CDD" id="cd00093">
    <property type="entry name" value="HTH_XRE"/>
    <property type="match status" value="1"/>
</dbReference>
<dbReference type="Gene3D" id="1.10.260.40">
    <property type="entry name" value="lambda repressor-like DNA-binding domains"/>
    <property type="match status" value="1"/>
</dbReference>
<dbReference type="InterPro" id="IPR001387">
    <property type="entry name" value="Cro/C1-type_HTH"/>
</dbReference>
<reference evidence="2" key="2">
    <citation type="submission" date="2014-03" db="EMBL/GenBank/DDBJ databases">
        <title>Candidatus Competibacter-lineage genomes retrieved from metagenomes reveal functional metabolic diversity.</title>
        <authorList>
            <person name="McIlroy S.J."/>
            <person name="Albertsen M."/>
            <person name="Andresen E.K."/>
            <person name="Saunders A.M."/>
            <person name="Kristiansen R."/>
            <person name="Stokholm-Bjerregaard M."/>
            <person name="Nielsen K.L."/>
            <person name="Nielsen P.H."/>
        </authorList>
    </citation>
    <scope>NUCLEOTIDE SEQUENCE</scope>
    <source>
        <strain evidence="2">Run_A_D11</strain>
    </source>
</reference>
<sequence length="127" mass="14355">MELLTLAERITYARERKGWQKIDLARAVGVSSASVTQWEQGQTKGLKPENLVAVARALEVSTDWLGAKKGPMERGVTLDMVSPREMAFLLNLRGLTDKQQDEAMRDVEAKKRQNEEIYEALAHTKRT</sequence>
<dbReference type="Proteomes" id="UP000035760">
    <property type="component" value="Unassembled WGS sequence"/>
</dbReference>
<evidence type="ECO:0000313" key="3">
    <source>
        <dbReference type="Proteomes" id="UP000035760"/>
    </source>
</evidence>
<dbReference type="RefSeq" id="WP_048672764.1">
    <property type="nucleotide sequence ID" value="NZ_CBTJ020000038.1"/>
</dbReference>
<protein>
    <recommendedName>
        <fullName evidence="1">HTH cro/C1-type domain-containing protein</fullName>
    </recommendedName>
</protein>
<dbReference type="Pfam" id="PF01381">
    <property type="entry name" value="HTH_3"/>
    <property type="match status" value="1"/>
</dbReference>
<evidence type="ECO:0000313" key="2">
    <source>
        <dbReference type="EMBL" id="CDI02493.1"/>
    </source>
</evidence>
<organism evidence="2 3">
    <name type="scientific">Candidatus Competibacter denitrificans Run_A_D11</name>
    <dbReference type="NCBI Taxonomy" id="1400863"/>
    <lineage>
        <taxon>Bacteria</taxon>
        <taxon>Pseudomonadati</taxon>
        <taxon>Pseudomonadota</taxon>
        <taxon>Gammaproteobacteria</taxon>
        <taxon>Candidatus Competibacteraceae</taxon>
        <taxon>Candidatus Competibacter</taxon>
    </lineage>
</organism>
<gene>
    <name evidence="2" type="ORF">BN873_310012</name>
</gene>
<name>W6MD54_9GAMM</name>
<evidence type="ECO:0000259" key="1">
    <source>
        <dbReference type="PROSITE" id="PS50943"/>
    </source>
</evidence>
<reference evidence="2" key="1">
    <citation type="submission" date="2013-07" db="EMBL/GenBank/DDBJ databases">
        <authorList>
            <person name="McIlroy S."/>
        </authorList>
    </citation>
    <scope>NUCLEOTIDE SEQUENCE [LARGE SCALE GENOMIC DNA]</scope>
    <source>
        <strain evidence="2">Run_A_D11</strain>
    </source>
</reference>
<dbReference type="EMBL" id="CBTJ020000038">
    <property type="protein sequence ID" value="CDI02493.1"/>
    <property type="molecule type" value="Genomic_DNA"/>
</dbReference>
<comment type="caution">
    <text evidence="2">The sequence shown here is derived from an EMBL/GenBank/DDBJ whole genome shotgun (WGS) entry which is preliminary data.</text>
</comment>
<dbReference type="GO" id="GO:0003677">
    <property type="term" value="F:DNA binding"/>
    <property type="evidence" value="ECO:0007669"/>
    <property type="project" value="InterPro"/>
</dbReference>
<dbReference type="AlphaFoldDB" id="W6MD54"/>